<dbReference type="GeneID" id="4783285"/>
<keyword evidence="1" id="KW-0150">Chloroplast</keyword>
<accession>A2CI60</accession>
<keyword evidence="1" id="KW-0934">Plastid</keyword>
<protein>
    <submittedName>
        <fullName evidence="1">Uncharacterized protein</fullName>
    </submittedName>
</protein>
<organism evidence="1">
    <name type="scientific">Chlorokybus atmophyticus</name>
    <name type="common">Soil alga</name>
    <dbReference type="NCBI Taxonomy" id="3144"/>
    <lineage>
        <taxon>Eukaryota</taxon>
        <taxon>Viridiplantae</taxon>
        <taxon>Streptophyta</taxon>
        <taxon>Chlorokybophyceae</taxon>
        <taxon>Chlorokybales</taxon>
        <taxon>Chlorokybaceae</taxon>
        <taxon>Chlorokybus</taxon>
    </lineage>
</organism>
<name>A2CI60_CHLAT</name>
<dbReference type="RefSeq" id="YP_001019147.1">
    <property type="nucleotide sequence ID" value="NC_008822.1"/>
</dbReference>
<evidence type="ECO:0000313" key="1">
    <source>
        <dbReference type="EMBL" id="ABM87983.1"/>
    </source>
</evidence>
<dbReference type="EMBL" id="DQ422812">
    <property type="protein sequence ID" value="ABM87983.1"/>
    <property type="molecule type" value="Genomic_DNA"/>
</dbReference>
<gene>
    <name evidence="1" type="primary">orf108</name>
</gene>
<reference evidence="1" key="1">
    <citation type="journal article" date="2006" name="Mol. Biol. Evol.">
        <title>The chloroplast genome sequence of Chara vulgaris sheds new light into the closest green algal relatives of land plants.</title>
        <authorList>
            <person name="Turmel M."/>
            <person name="Otis C."/>
            <person name="Lemieux C."/>
        </authorList>
    </citation>
    <scope>NUCLEOTIDE SEQUENCE</scope>
    <source>
        <strain evidence="1">SAG 48.80</strain>
    </source>
</reference>
<proteinExistence type="predicted"/>
<reference evidence="1" key="2">
    <citation type="journal article" date="2007" name="BMC Biol.">
        <title>A clade uniting the green algae Mesostigma viride and Chlorokybus atmophyticus represents the deepest branch of the Streptophyta in chloroplast genome-based phylogenies.</title>
        <authorList>
            <person name="Lemieux C."/>
            <person name="Otis C."/>
            <person name="Turmel M."/>
        </authorList>
    </citation>
    <scope>NUCLEOTIDE SEQUENCE [LARGE SCALE GENOMIC DNA]</scope>
    <source>
        <strain evidence="1">SAG 48.80</strain>
    </source>
</reference>
<dbReference type="AlphaFoldDB" id="A2CI60"/>
<geneLocation type="chloroplast" evidence="1"/>
<sequence>MAIKKGPKPILPSPVSTSTTVTAIDLLERVSLLKSNKPVNQLDLNSGVNRCKECVNPVLPTMSVGVKRSRLRKRFESGTKIHYNYVYAHLNMHDHLHIVQAFPINGPL</sequence>